<protein>
    <submittedName>
        <fullName evidence="1">Putative alpha-and gamma-adaptin binding protein</fullName>
    </submittedName>
</protein>
<name>U5ETZ5_9DIPT</name>
<reference evidence="1" key="1">
    <citation type="journal article" date="2014" name="Insect Biochem. Mol. Biol.">
        <title>An insight into the sialome of the frog biting fly, Corethrella appendiculata.</title>
        <authorList>
            <person name="Ribeiro J.M.C."/>
            <person name="Chagas A.C."/>
            <person name="Pham V.M."/>
            <person name="Lounibos L.P."/>
            <person name="Calvo E."/>
        </authorList>
    </citation>
    <scope>NUCLEOTIDE SEQUENCE</scope>
    <source>
        <tissue evidence="1">Salivary glands</tissue>
    </source>
</reference>
<dbReference type="PANTHER" id="PTHR14659:SF1">
    <property type="entry name" value="ALPHA- AND GAMMA-ADAPTIN-BINDING PROTEIN P34"/>
    <property type="match status" value="1"/>
</dbReference>
<sequence>NPIILIQSTDENVKTDEIVNKIRKIPITDKQITLPDNSIGYEHHIKTKYYDVDVVLYPFENKLNSLDLSILMQIEAVFVYFNAKDREFLTKLPEYAEFMDEHNIEFGILLCKAVYDDANVGITYKEAKKYCNLLDVIELEPIQDNEDADDDDDDPHNLIGYDELKQAMNNFIWSNVNIGHQNSNNQNIGNDEDDEEHIEEELQNFEKLLTQVMNFRPNTNNWTRNERLTYAQELAEVFDDLIDADDTNPVADNSTDNHTKNEN</sequence>
<dbReference type="EMBL" id="GANO01004129">
    <property type="protein sequence ID" value="JAB55742.1"/>
    <property type="molecule type" value="mRNA"/>
</dbReference>
<dbReference type="InterPro" id="IPR019341">
    <property type="entry name" value="Alpha/Gamma-adaptin-bd_p34"/>
</dbReference>
<dbReference type="PANTHER" id="PTHR14659">
    <property type="entry name" value="ALPHA- AND GAMMA-ADAPTIN-BINDING PROTEIN P34"/>
    <property type="match status" value="1"/>
</dbReference>
<dbReference type="AlphaFoldDB" id="U5ETZ5"/>
<organism evidence="1">
    <name type="scientific">Corethrella appendiculata</name>
    <dbReference type="NCBI Taxonomy" id="1370023"/>
    <lineage>
        <taxon>Eukaryota</taxon>
        <taxon>Metazoa</taxon>
        <taxon>Ecdysozoa</taxon>
        <taxon>Arthropoda</taxon>
        <taxon>Hexapoda</taxon>
        <taxon>Insecta</taxon>
        <taxon>Pterygota</taxon>
        <taxon>Neoptera</taxon>
        <taxon>Endopterygota</taxon>
        <taxon>Diptera</taxon>
        <taxon>Nematocera</taxon>
        <taxon>Culicoidea</taxon>
        <taxon>Chaoboridae</taxon>
        <taxon>Corethrella</taxon>
    </lineage>
</organism>
<proteinExistence type="evidence at transcript level"/>
<feature type="non-terminal residue" evidence="1">
    <location>
        <position position="1"/>
    </location>
</feature>
<evidence type="ECO:0000313" key="1">
    <source>
        <dbReference type="EMBL" id="JAB55742.1"/>
    </source>
</evidence>
<accession>U5ETZ5</accession>